<dbReference type="InterPro" id="IPR001433">
    <property type="entry name" value="OxRdtase_FAD/NAD-bd"/>
</dbReference>
<keyword evidence="21" id="KW-0472">Membrane</keyword>
<sequence>MTIAGPFGEFFMDDSDSEVMLIGGGAGMAPLRSHVFDLFRGRKTKRKVSYWYGGRSLREVFYDDEFRALAEEFDNFSFHLALSDPQPEDNWSGYTGFIHQVVLDNYLKDHPAPEDINYYLCGPPMMTRAVFEMLEELGVEKENIHFDDFG</sequence>
<keyword evidence="22" id="KW-0739">Sodium transport</keyword>
<evidence type="ECO:0000256" key="20">
    <source>
        <dbReference type="ARBA" id="ARBA00023075"/>
    </source>
</evidence>
<evidence type="ECO:0000256" key="22">
    <source>
        <dbReference type="ARBA" id="ARBA00023201"/>
    </source>
</evidence>
<dbReference type="GO" id="GO:0051537">
    <property type="term" value="F:2 iron, 2 sulfur cluster binding"/>
    <property type="evidence" value="ECO:0007669"/>
    <property type="project" value="UniProtKB-KW"/>
</dbReference>
<evidence type="ECO:0000256" key="15">
    <source>
        <dbReference type="ARBA" id="ARBA00022967"/>
    </source>
</evidence>
<dbReference type="PANTHER" id="PTHR43644:SF1">
    <property type="entry name" value="NAD(P)H-FLAVIN REDUCTASE"/>
    <property type="match status" value="1"/>
</dbReference>
<keyword evidence="22" id="KW-0915">Sodium</keyword>
<proteinExistence type="inferred from homology"/>
<evidence type="ECO:0000259" key="26">
    <source>
        <dbReference type="Pfam" id="PF00175"/>
    </source>
</evidence>
<keyword evidence="20" id="KW-0830">Ubiquinone</keyword>
<evidence type="ECO:0000256" key="1">
    <source>
        <dbReference type="ARBA" id="ARBA00001974"/>
    </source>
</evidence>
<evidence type="ECO:0000256" key="3">
    <source>
        <dbReference type="ARBA" id="ARBA00004533"/>
    </source>
</evidence>
<evidence type="ECO:0000256" key="18">
    <source>
        <dbReference type="ARBA" id="ARBA00023027"/>
    </source>
</evidence>
<evidence type="ECO:0000256" key="7">
    <source>
        <dbReference type="ARBA" id="ARBA00019729"/>
    </source>
</evidence>
<keyword evidence="14" id="KW-0274">FAD</keyword>
<evidence type="ECO:0000256" key="2">
    <source>
        <dbReference type="ARBA" id="ARBA00002972"/>
    </source>
</evidence>
<dbReference type="GO" id="GO:0016491">
    <property type="term" value="F:oxidoreductase activity"/>
    <property type="evidence" value="ECO:0007669"/>
    <property type="project" value="InterPro"/>
</dbReference>
<reference evidence="27" key="1">
    <citation type="submission" date="2020-09" db="EMBL/GenBank/DDBJ databases">
        <title>Desulfogranum mesoprofundum gen. nov., sp. nov., a novel mesophilic, sulfate-reducing chemolithoautotroph isolated from a deep-sea hydrothermal vent chimney in the Suiyo Seamount.</title>
        <authorList>
            <person name="Hashimoto Y."/>
            <person name="Nakagawa S."/>
        </authorList>
    </citation>
    <scope>NUCLEOTIDE SEQUENCE</scope>
    <source>
        <strain evidence="27">KT2</strain>
    </source>
</reference>
<evidence type="ECO:0000256" key="6">
    <source>
        <dbReference type="ARBA" id="ARBA00013099"/>
    </source>
</evidence>
<evidence type="ECO:0000256" key="10">
    <source>
        <dbReference type="ARBA" id="ARBA00022519"/>
    </source>
</evidence>
<dbReference type="GO" id="GO:0006814">
    <property type="term" value="P:sodium ion transport"/>
    <property type="evidence" value="ECO:0007669"/>
    <property type="project" value="UniProtKB-KW"/>
</dbReference>
<evidence type="ECO:0000256" key="13">
    <source>
        <dbReference type="ARBA" id="ARBA00022723"/>
    </source>
</evidence>
<evidence type="ECO:0000256" key="5">
    <source>
        <dbReference type="ARBA" id="ARBA00011309"/>
    </source>
</evidence>
<comment type="function">
    <text evidence="2">NQR complex catalyzes the reduction of ubiquinone-1 to ubiquinol by two successive reactions, coupled with the transport of Na(+) ions from the cytoplasm to the periplasm. The first step is catalyzed by NqrF, which accepts electrons from NADH and reduces ubiquinone-1 to ubisemiquinone by a one-electron transfer pathway.</text>
</comment>
<accession>A0A8D5JMU4</accession>
<evidence type="ECO:0000256" key="19">
    <source>
        <dbReference type="ARBA" id="ARBA00023065"/>
    </source>
</evidence>
<dbReference type="PANTHER" id="PTHR43644">
    <property type="entry name" value="NA(+)-TRANSLOCATING NADH-QUINONE REDUCTASE SUBUNIT"/>
    <property type="match status" value="1"/>
</dbReference>
<keyword evidence="11" id="KW-0285">Flavoprotein</keyword>
<dbReference type="GO" id="GO:0046872">
    <property type="term" value="F:metal ion binding"/>
    <property type="evidence" value="ECO:0007669"/>
    <property type="project" value="UniProtKB-KW"/>
</dbReference>
<dbReference type="GO" id="GO:0005886">
    <property type="term" value="C:plasma membrane"/>
    <property type="evidence" value="ECO:0007669"/>
    <property type="project" value="UniProtKB-SubCell"/>
</dbReference>
<keyword evidence="9" id="KW-1003">Cell membrane</keyword>
<feature type="domain" description="Oxidoreductase FAD/NAD(P)-binding" evidence="26">
    <location>
        <begin position="21"/>
        <end position="130"/>
    </location>
</feature>
<keyword evidence="18" id="KW-0520">NAD</keyword>
<keyword evidence="13" id="KW-0479">Metal-binding</keyword>
<comment type="cofactor">
    <cofactor evidence="1">
        <name>FAD</name>
        <dbReference type="ChEBI" id="CHEBI:57692"/>
    </cofactor>
</comment>
<organism evidence="27 28">
    <name type="scientific">Desulfomarina profundi</name>
    <dbReference type="NCBI Taxonomy" id="2772557"/>
    <lineage>
        <taxon>Bacteria</taxon>
        <taxon>Pseudomonadati</taxon>
        <taxon>Thermodesulfobacteriota</taxon>
        <taxon>Desulfobulbia</taxon>
        <taxon>Desulfobulbales</taxon>
        <taxon>Desulfobulbaceae</taxon>
        <taxon>Desulfomarina</taxon>
    </lineage>
</organism>
<evidence type="ECO:0000256" key="12">
    <source>
        <dbReference type="ARBA" id="ARBA00022714"/>
    </source>
</evidence>
<evidence type="ECO:0000256" key="23">
    <source>
        <dbReference type="ARBA" id="ARBA00030032"/>
    </source>
</evidence>
<keyword evidence="28" id="KW-1185">Reference proteome</keyword>
<evidence type="ECO:0000256" key="14">
    <source>
        <dbReference type="ARBA" id="ARBA00022827"/>
    </source>
</evidence>
<evidence type="ECO:0000256" key="25">
    <source>
        <dbReference type="ARBA" id="ARBA00048891"/>
    </source>
</evidence>
<keyword evidence="19" id="KW-0406">Ion transport</keyword>
<keyword evidence="8" id="KW-0813">Transport</keyword>
<evidence type="ECO:0000256" key="24">
    <source>
        <dbReference type="ARBA" id="ARBA00030787"/>
    </source>
</evidence>
<protein>
    <recommendedName>
        <fullName evidence="7">Na(+)-translocating NADH-quinone reductase subunit F</fullName>
        <ecNumber evidence="6">7.2.1.1</ecNumber>
    </recommendedName>
    <alternativeName>
        <fullName evidence="24">NQR complex subunit F</fullName>
    </alternativeName>
    <alternativeName>
        <fullName evidence="23">NQR-1 subunit F</fullName>
    </alternativeName>
</protein>
<comment type="subunit">
    <text evidence="5">Composed of six subunits; NqrA, NqrB, NqrC, NqrD, NqrE and NqrF.</text>
</comment>
<evidence type="ECO:0000256" key="4">
    <source>
        <dbReference type="ARBA" id="ARBA00005570"/>
    </source>
</evidence>
<evidence type="ECO:0000256" key="9">
    <source>
        <dbReference type="ARBA" id="ARBA00022475"/>
    </source>
</evidence>
<evidence type="ECO:0000256" key="17">
    <source>
        <dbReference type="ARBA" id="ARBA00023014"/>
    </source>
</evidence>
<evidence type="ECO:0000256" key="16">
    <source>
        <dbReference type="ARBA" id="ARBA00023004"/>
    </source>
</evidence>
<name>A0A8D5JMU4_9BACT</name>
<evidence type="ECO:0000256" key="8">
    <source>
        <dbReference type="ARBA" id="ARBA00022448"/>
    </source>
</evidence>
<comment type="subcellular location">
    <subcellularLocation>
        <location evidence="3">Cell inner membrane</location>
    </subcellularLocation>
</comment>
<dbReference type="KEGG" id="dbk:DGMP_26800"/>
<dbReference type="FunFam" id="3.40.50.80:FF:000014">
    <property type="entry name" value="Na(+)-translocating NADH-quinone reductase subunit F"/>
    <property type="match status" value="1"/>
</dbReference>
<comment type="similarity">
    <text evidence="4">Belongs to the NqrF family.</text>
</comment>
<evidence type="ECO:0000256" key="11">
    <source>
        <dbReference type="ARBA" id="ARBA00022630"/>
    </source>
</evidence>
<keyword evidence="16" id="KW-0408">Iron</keyword>
<comment type="catalytic activity">
    <reaction evidence="25">
        <text>a ubiquinone + n Na(+)(in) + NADH + H(+) = a ubiquinol + n Na(+)(out) + NAD(+)</text>
        <dbReference type="Rhea" id="RHEA:47748"/>
        <dbReference type="Rhea" id="RHEA-COMP:9565"/>
        <dbReference type="Rhea" id="RHEA-COMP:9566"/>
        <dbReference type="ChEBI" id="CHEBI:15378"/>
        <dbReference type="ChEBI" id="CHEBI:16389"/>
        <dbReference type="ChEBI" id="CHEBI:17976"/>
        <dbReference type="ChEBI" id="CHEBI:29101"/>
        <dbReference type="ChEBI" id="CHEBI:57540"/>
        <dbReference type="ChEBI" id="CHEBI:57945"/>
        <dbReference type="EC" id="7.2.1.1"/>
    </reaction>
</comment>
<evidence type="ECO:0000313" key="28">
    <source>
        <dbReference type="Proteomes" id="UP000826725"/>
    </source>
</evidence>
<dbReference type="EC" id="7.2.1.1" evidence="6"/>
<evidence type="ECO:0000256" key="21">
    <source>
        <dbReference type="ARBA" id="ARBA00023136"/>
    </source>
</evidence>
<dbReference type="EMBL" id="AP024086">
    <property type="protein sequence ID" value="BCL61987.1"/>
    <property type="molecule type" value="Genomic_DNA"/>
</dbReference>
<dbReference type="Proteomes" id="UP000826725">
    <property type="component" value="Chromosome"/>
</dbReference>
<keyword evidence="15" id="KW-1278">Translocase</keyword>
<keyword evidence="12" id="KW-0001">2Fe-2S</keyword>
<keyword evidence="10" id="KW-0997">Cell inner membrane</keyword>
<keyword evidence="17" id="KW-0411">Iron-sulfur</keyword>
<gene>
    <name evidence="27" type="ORF">DGMP_26800</name>
</gene>
<dbReference type="Pfam" id="PF00175">
    <property type="entry name" value="NAD_binding_1"/>
    <property type="match status" value="1"/>
</dbReference>
<dbReference type="AlphaFoldDB" id="A0A8D5JMU4"/>
<evidence type="ECO:0000313" key="27">
    <source>
        <dbReference type="EMBL" id="BCL61987.1"/>
    </source>
</evidence>